<dbReference type="Gene3D" id="1.20.120.530">
    <property type="entry name" value="GntR ligand-binding domain-like"/>
    <property type="match status" value="1"/>
</dbReference>
<keyword evidence="3" id="KW-0804">Transcription</keyword>
<keyword evidence="5" id="KW-1185">Reference proteome</keyword>
<keyword evidence="1" id="KW-0805">Transcription regulation</keyword>
<protein>
    <submittedName>
        <fullName evidence="4">Uncharacterized protein</fullName>
    </submittedName>
</protein>
<dbReference type="InterPro" id="IPR008920">
    <property type="entry name" value="TF_FadR/GntR_C"/>
</dbReference>
<reference evidence="4 5" key="1">
    <citation type="submission" date="2019-07" db="EMBL/GenBank/DDBJ databases">
        <title>Whole genome shotgun sequence of Lactobacillus spicheri NBRC 107155.</title>
        <authorList>
            <person name="Hosoyama A."/>
            <person name="Uohara A."/>
            <person name="Ohji S."/>
            <person name="Ichikawa N."/>
        </authorList>
    </citation>
    <scope>NUCLEOTIDE SEQUENCE [LARGE SCALE GENOMIC DNA]</scope>
    <source>
        <strain evidence="4 5">NBRC 107155</strain>
    </source>
</reference>
<evidence type="ECO:0000256" key="1">
    <source>
        <dbReference type="ARBA" id="ARBA00023015"/>
    </source>
</evidence>
<evidence type="ECO:0000313" key="4">
    <source>
        <dbReference type="EMBL" id="GEO67078.1"/>
    </source>
</evidence>
<dbReference type="Proteomes" id="UP000321691">
    <property type="component" value="Unassembled WGS sequence"/>
</dbReference>
<evidence type="ECO:0000256" key="3">
    <source>
        <dbReference type="ARBA" id="ARBA00023163"/>
    </source>
</evidence>
<organism evidence="4 5">
    <name type="scientific">Levilactobacillus spicheri</name>
    <dbReference type="NCBI Taxonomy" id="216463"/>
    <lineage>
        <taxon>Bacteria</taxon>
        <taxon>Bacillati</taxon>
        <taxon>Bacillota</taxon>
        <taxon>Bacilli</taxon>
        <taxon>Lactobacillales</taxon>
        <taxon>Lactobacillaceae</taxon>
        <taxon>Levilactobacillus</taxon>
    </lineage>
</organism>
<evidence type="ECO:0000313" key="5">
    <source>
        <dbReference type="Proteomes" id="UP000321691"/>
    </source>
</evidence>
<name>A0ABQ0WPW5_9LACO</name>
<keyword evidence="2" id="KW-0238">DNA-binding</keyword>
<comment type="caution">
    <text evidence="4">The sequence shown here is derived from an EMBL/GenBank/DDBJ whole genome shotgun (WGS) entry which is preliminary data.</text>
</comment>
<gene>
    <name evidence="4" type="ORF">LSP04_14970</name>
</gene>
<dbReference type="EMBL" id="BJZI01000019">
    <property type="protein sequence ID" value="GEO67078.1"/>
    <property type="molecule type" value="Genomic_DNA"/>
</dbReference>
<accession>A0ABQ0WPW5</accession>
<proteinExistence type="predicted"/>
<sequence length="79" mass="9232">MAFFYYLYLAAHNQAYPLLFNSFRPTYQTLVRWNSEGQGATEILHYNQVLLRLIQSGYTEAAVAQDNARITWSLNDLLR</sequence>
<evidence type="ECO:0000256" key="2">
    <source>
        <dbReference type="ARBA" id="ARBA00023125"/>
    </source>
</evidence>